<feature type="region of interest" description="Disordered" evidence="1">
    <location>
        <begin position="1"/>
        <end position="22"/>
    </location>
</feature>
<sequence>MDSPLTKRCNGSPPRRTSRAIASLPVSNASSRRSLANHWRIFVFARGDTTNCCQSRDGPAFGALDVKTSTTSPFSSLRSSATNRPFTRAPMQRWPTSVCTA</sequence>
<accession>A0A655FH04</accession>
<dbReference type="Proteomes" id="UP000046680">
    <property type="component" value="Unassembled WGS sequence"/>
</dbReference>
<protein>
    <submittedName>
        <fullName evidence="2">Uncharacterized protein</fullName>
    </submittedName>
</protein>
<organism evidence="2 3">
    <name type="scientific">Mycobacterium tuberculosis</name>
    <dbReference type="NCBI Taxonomy" id="1773"/>
    <lineage>
        <taxon>Bacteria</taxon>
        <taxon>Bacillati</taxon>
        <taxon>Actinomycetota</taxon>
        <taxon>Actinomycetes</taxon>
        <taxon>Mycobacteriales</taxon>
        <taxon>Mycobacteriaceae</taxon>
        <taxon>Mycobacterium</taxon>
        <taxon>Mycobacterium tuberculosis complex</taxon>
    </lineage>
</organism>
<feature type="compositionally biased region" description="Low complexity" evidence="1">
    <location>
        <begin position="68"/>
        <end position="82"/>
    </location>
</feature>
<reference evidence="2 3" key="1">
    <citation type="submission" date="2015-03" db="EMBL/GenBank/DDBJ databases">
        <authorList>
            <consortium name="Pathogen Informatics"/>
        </authorList>
    </citation>
    <scope>NUCLEOTIDE SEQUENCE [LARGE SCALE GENOMIC DNA]</scope>
    <source>
        <strain evidence="2 3">C09601061</strain>
    </source>
</reference>
<evidence type="ECO:0000256" key="1">
    <source>
        <dbReference type="SAM" id="MobiDB-lite"/>
    </source>
</evidence>
<dbReference type="EMBL" id="CGCX01000562">
    <property type="protein sequence ID" value="CFR78933.1"/>
    <property type="molecule type" value="Genomic_DNA"/>
</dbReference>
<evidence type="ECO:0000313" key="2">
    <source>
        <dbReference type="EMBL" id="CFR78933.1"/>
    </source>
</evidence>
<proteinExistence type="predicted"/>
<dbReference type="AlphaFoldDB" id="A0A655FH04"/>
<feature type="region of interest" description="Disordered" evidence="1">
    <location>
        <begin position="68"/>
        <end position="101"/>
    </location>
</feature>
<evidence type="ECO:0000313" key="3">
    <source>
        <dbReference type="Proteomes" id="UP000046680"/>
    </source>
</evidence>
<gene>
    <name evidence="2" type="ORF">ERS007657_01707</name>
</gene>
<name>A0A655FH04_MYCTX</name>